<dbReference type="InterPro" id="IPR001876">
    <property type="entry name" value="Znf_RanBP2"/>
</dbReference>
<dbReference type="KEGG" id="lak:106165713"/>
<evidence type="ECO:0000313" key="15">
    <source>
        <dbReference type="RefSeq" id="XP_013411381.2"/>
    </source>
</evidence>
<keyword evidence="5" id="KW-0677">Repeat</keyword>
<evidence type="ECO:0000313" key="14">
    <source>
        <dbReference type="Proteomes" id="UP000085678"/>
    </source>
</evidence>
<dbReference type="AlphaFoldDB" id="A0A1S3JML7"/>
<dbReference type="PIRSF" id="PIRSF037956">
    <property type="entry name" value="UCP037956_ZnF_Ran"/>
    <property type="match status" value="1"/>
</dbReference>
<evidence type="ECO:0000256" key="7">
    <source>
        <dbReference type="ARBA" id="ARBA00022833"/>
    </source>
</evidence>
<evidence type="ECO:0000256" key="10">
    <source>
        <dbReference type="ARBA" id="ARBA00025731"/>
    </source>
</evidence>
<evidence type="ECO:0000256" key="5">
    <source>
        <dbReference type="ARBA" id="ARBA00022737"/>
    </source>
</evidence>
<dbReference type="FunFam" id="4.10.1060.10:FF:000004">
    <property type="entry name" value="Zinc finger Ran-binding domain-containing protein 2"/>
    <property type="match status" value="1"/>
</dbReference>
<keyword evidence="9" id="KW-0539">Nucleus</keyword>
<dbReference type="OrthoDB" id="1878647at2759"/>
<keyword evidence="7" id="KW-0862">Zinc</keyword>
<evidence type="ECO:0000256" key="6">
    <source>
        <dbReference type="ARBA" id="ARBA00022771"/>
    </source>
</evidence>
<evidence type="ECO:0000256" key="4">
    <source>
        <dbReference type="ARBA" id="ARBA00022723"/>
    </source>
</evidence>
<keyword evidence="8" id="KW-0694">RNA-binding</keyword>
<protein>
    <recommendedName>
        <fullName evidence="2">Zinc finger Ran-binding domain-containing protein 2</fullName>
    </recommendedName>
</protein>
<dbReference type="GO" id="GO:0008270">
    <property type="term" value="F:zinc ion binding"/>
    <property type="evidence" value="ECO:0007669"/>
    <property type="project" value="UniProtKB-KW"/>
</dbReference>
<accession>A0A1S3JML7</accession>
<dbReference type="PROSITE" id="PS01358">
    <property type="entry name" value="ZF_RANBP2_1"/>
    <property type="match status" value="2"/>
</dbReference>
<evidence type="ECO:0000256" key="11">
    <source>
        <dbReference type="PROSITE-ProRule" id="PRU00322"/>
    </source>
</evidence>
<evidence type="ECO:0000256" key="9">
    <source>
        <dbReference type="ARBA" id="ARBA00023242"/>
    </source>
</evidence>
<evidence type="ECO:0000256" key="8">
    <source>
        <dbReference type="ARBA" id="ARBA00022884"/>
    </source>
</evidence>
<dbReference type="GO" id="GO:0003723">
    <property type="term" value="F:RNA binding"/>
    <property type="evidence" value="ECO:0007669"/>
    <property type="project" value="UniProtKB-KW"/>
</dbReference>
<dbReference type="PROSITE" id="PS50199">
    <property type="entry name" value="ZF_RANBP2_2"/>
    <property type="match status" value="2"/>
</dbReference>
<dbReference type="Pfam" id="PF00641">
    <property type="entry name" value="Zn_ribbon_RanBP"/>
    <property type="match status" value="2"/>
</dbReference>
<feature type="compositionally biased region" description="Basic residues" evidence="12">
    <location>
        <begin position="202"/>
        <end position="215"/>
    </location>
</feature>
<keyword evidence="4" id="KW-0479">Metal-binding</keyword>
<dbReference type="GO" id="GO:0005634">
    <property type="term" value="C:nucleus"/>
    <property type="evidence" value="ECO:0007669"/>
    <property type="project" value="UniProtKB-SubCell"/>
</dbReference>
<dbReference type="Gene3D" id="4.10.1060.10">
    <property type="entry name" value="Zinc finger, RanBP2-type"/>
    <property type="match status" value="2"/>
</dbReference>
<organism evidence="14 15">
    <name type="scientific">Lingula anatina</name>
    <name type="common">Brachiopod</name>
    <name type="synonym">Lingula unguis</name>
    <dbReference type="NCBI Taxonomy" id="7574"/>
    <lineage>
        <taxon>Eukaryota</taxon>
        <taxon>Metazoa</taxon>
        <taxon>Spiralia</taxon>
        <taxon>Lophotrochozoa</taxon>
        <taxon>Brachiopoda</taxon>
        <taxon>Linguliformea</taxon>
        <taxon>Lingulata</taxon>
        <taxon>Lingulida</taxon>
        <taxon>Linguloidea</taxon>
        <taxon>Lingulidae</taxon>
        <taxon>Lingula</taxon>
    </lineage>
</organism>
<dbReference type="SMART" id="SM00547">
    <property type="entry name" value="ZnF_RBZ"/>
    <property type="match status" value="2"/>
</dbReference>
<dbReference type="Proteomes" id="UP000085678">
    <property type="component" value="Unplaced"/>
</dbReference>
<dbReference type="RefSeq" id="XP_013411381.2">
    <property type="nucleotide sequence ID" value="XM_013555927.2"/>
</dbReference>
<keyword evidence="3" id="KW-0597">Phosphoprotein</keyword>
<proteinExistence type="inferred from homology"/>
<dbReference type="GeneID" id="106165713"/>
<keyword evidence="6 11" id="KW-0863">Zinc-finger</keyword>
<evidence type="ECO:0000256" key="1">
    <source>
        <dbReference type="ARBA" id="ARBA00004123"/>
    </source>
</evidence>
<evidence type="ECO:0000256" key="2">
    <source>
        <dbReference type="ARBA" id="ARBA00017543"/>
    </source>
</evidence>
<name>A0A1S3JML7_LINAN</name>
<dbReference type="InterPro" id="IPR017337">
    <property type="entry name" value="ZRANB2"/>
</dbReference>
<dbReference type="InParanoid" id="A0A1S3JML7"/>
<reference evidence="15" key="1">
    <citation type="submission" date="2025-08" db="UniProtKB">
        <authorList>
            <consortium name="RefSeq"/>
        </authorList>
    </citation>
    <scope>IDENTIFICATION</scope>
    <source>
        <tissue evidence="15">Gonads</tissue>
    </source>
</reference>
<feature type="compositionally biased region" description="Acidic residues" evidence="12">
    <location>
        <begin position="149"/>
        <end position="164"/>
    </location>
</feature>
<comment type="subcellular location">
    <subcellularLocation>
        <location evidence="1">Nucleus</location>
    </subcellularLocation>
</comment>
<feature type="compositionally biased region" description="Low complexity" evidence="12">
    <location>
        <begin position="216"/>
        <end position="225"/>
    </location>
</feature>
<feature type="compositionally biased region" description="Basic residues" evidence="12">
    <location>
        <begin position="271"/>
        <end position="300"/>
    </location>
</feature>
<dbReference type="STRING" id="7574.A0A1S3JML7"/>
<comment type="similarity">
    <text evidence="10">Belongs to the ZRANB2 family.</text>
</comment>
<dbReference type="PANTHER" id="PTHR12999">
    <property type="entry name" value="ZINC FINGER RAN-BINDING DOMAIN-CONTAINING PROTEIN 2 ZRANB2-RELATED"/>
    <property type="match status" value="1"/>
</dbReference>
<dbReference type="PANTHER" id="PTHR12999:SF17">
    <property type="entry name" value="ZINC FINGER RAN-BINDING DOMAIN-CONTAINING PROTEIN 2"/>
    <property type="match status" value="1"/>
</dbReference>
<feature type="region of interest" description="Disordered" evidence="12">
    <location>
        <begin position="115"/>
        <end position="303"/>
    </location>
</feature>
<keyword evidence="14" id="KW-1185">Reference proteome</keyword>
<evidence type="ECO:0000256" key="3">
    <source>
        <dbReference type="ARBA" id="ARBA00022553"/>
    </source>
</evidence>
<evidence type="ECO:0000259" key="13">
    <source>
        <dbReference type="PROSITE" id="PS50199"/>
    </source>
</evidence>
<sequence length="357" mass="40847">MSRRSSGGGGDGDWMCPDPKCGNVNFARRSQCNRCGKDKQEMTSIKKGGIEIGKNLAEKSKGLFSADDWQCKQCGNVNWARRSHCNLCNQPKIGKVEERTGFGGGYMEREEVVEYKDRNDSDEEYDEFGRKKKKFRGQLPPVISVVEETAQEEDDDDDDDDDVDESKYRLDSDEDEEGGDLSKYDLSGGSDDENDKKDGKEKKSRSRSHSSRSRSSRSSSSSSSRSRSRSSSKSKSRSRSRSRSRNRKSRDRKRSYSRSRSRSSSRSDRKSKYRRHTRSRSRSRSRSPRSRSRSRHRHSSIKPCRLQDIESLSQCAPKLPVNSCLQGYWYKEISGLLSQMPWHNYAKKYCVSVSCSS</sequence>
<dbReference type="InterPro" id="IPR036443">
    <property type="entry name" value="Znf_RanBP2_sf"/>
</dbReference>
<dbReference type="GO" id="GO:0001530">
    <property type="term" value="F:lipopolysaccharide binding"/>
    <property type="evidence" value="ECO:0007669"/>
    <property type="project" value="TreeGrafter"/>
</dbReference>
<evidence type="ECO:0000256" key="12">
    <source>
        <dbReference type="SAM" id="MobiDB-lite"/>
    </source>
</evidence>
<feature type="domain" description="RanBP2-type" evidence="13">
    <location>
        <begin position="65"/>
        <end position="94"/>
    </location>
</feature>
<gene>
    <name evidence="15" type="primary">LOC106165713</name>
</gene>
<feature type="domain" description="RanBP2-type" evidence="13">
    <location>
        <begin position="10"/>
        <end position="41"/>
    </location>
</feature>
<feature type="compositionally biased region" description="Basic residues" evidence="12">
    <location>
        <begin position="226"/>
        <end position="264"/>
    </location>
</feature>
<dbReference type="GO" id="GO:0006396">
    <property type="term" value="P:RNA processing"/>
    <property type="evidence" value="ECO:0007669"/>
    <property type="project" value="InterPro"/>
</dbReference>
<dbReference type="SUPFAM" id="SSF90209">
    <property type="entry name" value="Ran binding protein zinc finger-like"/>
    <property type="match status" value="2"/>
</dbReference>